<evidence type="ECO:0000313" key="3">
    <source>
        <dbReference type="EMBL" id="SJZ35362.1"/>
    </source>
</evidence>
<dbReference type="SUPFAM" id="SSF54001">
    <property type="entry name" value="Cysteine proteinases"/>
    <property type="match status" value="1"/>
</dbReference>
<dbReference type="InterPro" id="IPR002931">
    <property type="entry name" value="Transglutaminase-like"/>
</dbReference>
<dbReference type="Gene3D" id="3.10.620.30">
    <property type="match status" value="1"/>
</dbReference>
<feature type="signal peptide" evidence="1">
    <location>
        <begin position="1"/>
        <end position="20"/>
    </location>
</feature>
<evidence type="ECO:0000259" key="2">
    <source>
        <dbReference type="SMART" id="SM00460"/>
    </source>
</evidence>
<dbReference type="STRING" id="118967.SAMN02745191_0181"/>
<organism evidence="3 4">
    <name type="scientific">Anaerorhabdus furcosa</name>
    <dbReference type="NCBI Taxonomy" id="118967"/>
    <lineage>
        <taxon>Bacteria</taxon>
        <taxon>Bacillati</taxon>
        <taxon>Bacillota</taxon>
        <taxon>Erysipelotrichia</taxon>
        <taxon>Erysipelotrichales</taxon>
        <taxon>Erysipelotrichaceae</taxon>
        <taxon>Anaerorhabdus</taxon>
    </lineage>
</organism>
<dbReference type="Proteomes" id="UP000243297">
    <property type="component" value="Unassembled WGS sequence"/>
</dbReference>
<dbReference type="PROSITE" id="PS51257">
    <property type="entry name" value="PROKAR_LIPOPROTEIN"/>
    <property type="match status" value="1"/>
</dbReference>
<name>A0A1T4JYM4_9FIRM</name>
<keyword evidence="4" id="KW-1185">Reference proteome</keyword>
<feature type="chain" id="PRO_5039631036" evidence="1">
    <location>
        <begin position="21"/>
        <end position="303"/>
    </location>
</feature>
<dbReference type="AlphaFoldDB" id="A0A1T4JYM4"/>
<sequence>MKLIKCLVTLLLLLVGCSQTNPSNDKAKYPIIEQSEEVKIPTQEDIKIPESPGILVMENDLVSIDYSNSNLGYIMVKTLKDDHKRIKVQIIKDDETYNYDLSKDNEYISYPLNMGDGKYDIQVRESVKDNTYAFVLGQEIDVKLDDPNYPYLYPNQIIDYDLQTAAISKSFELCEGATTELERVYRIYTWIVENIDYDWDKVEEVQNKFVVPIIDETLEIKSGICFDYAALMTCMLRVQQIPTKLITGYVEEGYHAWVEVYIHDVGWVDPNIYFNSEEWKLMDPTFAAAEQNYKGSYESKYNY</sequence>
<evidence type="ECO:0000256" key="1">
    <source>
        <dbReference type="SAM" id="SignalP"/>
    </source>
</evidence>
<proteinExistence type="predicted"/>
<dbReference type="EMBL" id="FUWY01000001">
    <property type="protein sequence ID" value="SJZ35362.1"/>
    <property type="molecule type" value="Genomic_DNA"/>
</dbReference>
<gene>
    <name evidence="3" type="ORF">SAMN02745191_0181</name>
</gene>
<keyword evidence="1" id="KW-0732">Signal</keyword>
<protein>
    <submittedName>
        <fullName evidence="3">Transglutaminase-like superfamily protein</fullName>
    </submittedName>
</protein>
<dbReference type="PANTHER" id="PTHR33490">
    <property type="entry name" value="BLR5614 PROTEIN-RELATED"/>
    <property type="match status" value="1"/>
</dbReference>
<dbReference type="RefSeq" id="WP_078710645.1">
    <property type="nucleotide sequence ID" value="NZ_FUWY01000001.1"/>
</dbReference>
<dbReference type="OrthoDB" id="9788327at2"/>
<dbReference type="PANTHER" id="PTHR33490:SF6">
    <property type="entry name" value="SLL1049 PROTEIN"/>
    <property type="match status" value="1"/>
</dbReference>
<feature type="domain" description="Transglutaminase-like" evidence="2">
    <location>
        <begin position="217"/>
        <end position="272"/>
    </location>
</feature>
<reference evidence="4" key="1">
    <citation type="submission" date="2017-02" db="EMBL/GenBank/DDBJ databases">
        <authorList>
            <person name="Varghese N."/>
            <person name="Submissions S."/>
        </authorList>
    </citation>
    <scope>NUCLEOTIDE SEQUENCE [LARGE SCALE GENOMIC DNA]</scope>
    <source>
        <strain evidence="4">ATCC 25662</strain>
    </source>
</reference>
<dbReference type="SMART" id="SM00460">
    <property type="entry name" value="TGc"/>
    <property type="match status" value="1"/>
</dbReference>
<evidence type="ECO:0000313" key="4">
    <source>
        <dbReference type="Proteomes" id="UP000243297"/>
    </source>
</evidence>
<accession>A0A1T4JYM4</accession>
<dbReference type="Pfam" id="PF01841">
    <property type="entry name" value="Transglut_core"/>
    <property type="match status" value="1"/>
</dbReference>
<dbReference type="InterPro" id="IPR038765">
    <property type="entry name" value="Papain-like_cys_pep_sf"/>
</dbReference>